<evidence type="ECO:0000256" key="1">
    <source>
        <dbReference type="ARBA" id="ARBA00004141"/>
    </source>
</evidence>
<dbReference type="GO" id="GO:0016020">
    <property type="term" value="C:membrane"/>
    <property type="evidence" value="ECO:0007669"/>
    <property type="project" value="UniProtKB-SubCell"/>
</dbReference>
<comment type="subcellular location">
    <subcellularLocation>
        <location evidence="1">Membrane</location>
        <topology evidence="1">Multi-pass membrane protein</topology>
    </subcellularLocation>
</comment>
<feature type="transmembrane region" description="Helical" evidence="5">
    <location>
        <begin position="350"/>
        <end position="370"/>
    </location>
</feature>
<dbReference type="InterPro" id="IPR020846">
    <property type="entry name" value="MFS_dom"/>
</dbReference>
<evidence type="ECO:0000256" key="2">
    <source>
        <dbReference type="ARBA" id="ARBA00022692"/>
    </source>
</evidence>
<keyword evidence="4 5" id="KW-0472">Membrane</keyword>
<gene>
    <name evidence="7" type="ORF">L9F63_008151</name>
</gene>
<feature type="transmembrane region" description="Helical" evidence="5">
    <location>
        <begin position="276"/>
        <end position="301"/>
    </location>
</feature>
<evidence type="ECO:0000313" key="7">
    <source>
        <dbReference type="EMBL" id="KAJ9574690.1"/>
    </source>
</evidence>
<reference evidence="7" key="1">
    <citation type="journal article" date="2023" name="IScience">
        <title>Live-bearing cockroach genome reveals convergent evolutionary mechanisms linked to viviparity in insects and beyond.</title>
        <authorList>
            <person name="Fouks B."/>
            <person name="Harrison M.C."/>
            <person name="Mikhailova A.A."/>
            <person name="Marchal E."/>
            <person name="English S."/>
            <person name="Carruthers M."/>
            <person name="Jennings E.C."/>
            <person name="Chiamaka E.L."/>
            <person name="Frigard R.A."/>
            <person name="Pippel M."/>
            <person name="Attardo G.M."/>
            <person name="Benoit J.B."/>
            <person name="Bornberg-Bauer E."/>
            <person name="Tobe S.S."/>
        </authorList>
    </citation>
    <scope>NUCLEOTIDE SEQUENCE</scope>
    <source>
        <strain evidence="7">Stay&amp;Tobe</strain>
    </source>
</reference>
<feature type="transmembrane region" description="Helical" evidence="5">
    <location>
        <begin position="451"/>
        <end position="470"/>
    </location>
</feature>
<dbReference type="InterPro" id="IPR036259">
    <property type="entry name" value="MFS_trans_sf"/>
</dbReference>
<evidence type="ECO:0000256" key="5">
    <source>
        <dbReference type="SAM" id="Phobius"/>
    </source>
</evidence>
<keyword evidence="3 5" id="KW-1133">Transmembrane helix</keyword>
<dbReference type="AlphaFoldDB" id="A0AAD8E286"/>
<dbReference type="PROSITE" id="PS50850">
    <property type="entry name" value="MFS"/>
    <property type="match status" value="1"/>
</dbReference>
<comment type="caution">
    <text evidence="7">The sequence shown here is derived from an EMBL/GenBank/DDBJ whole genome shotgun (WGS) entry which is preliminary data.</text>
</comment>
<dbReference type="InterPro" id="IPR050549">
    <property type="entry name" value="MFS_Trehalose_Transporter"/>
</dbReference>
<dbReference type="SUPFAM" id="SSF103473">
    <property type="entry name" value="MFS general substrate transporter"/>
    <property type="match status" value="1"/>
</dbReference>
<dbReference type="Proteomes" id="UP001233999">
    <property type="component" value="Unassembled WGS sequence"/>
</dbReference>
<organism evidence="7 8">
    <name type="scientific">Diploptera punctata</name>
    <name type="common">Pacific beetle cockroach</name>
    <dbReference type="NCBI Taxonomy" id="6984"/>
    <lineage>
        <taxon>Eukaryota</taxon>
        <taxon>Metazoa</taxon>
        <taxon>Ecdysozoa</taxon>
        <taxon>Arthropoda</taxon>
        <taxon>Hexapoda</taxon>
        <taxon>Insecta</taxon>
        <taxon>Pterygota</taxon>
        <taxon>Neoptera</taxon>
        <taxon>Polyneoptera</taxon>
        <taxon>Dictyoptera</taxon>
        <taxon>Blattodea</taxon>
        <taxon>Blaberoidea</taxon>
        <taxon>Blaberidae</taxon>
        <taxon>Diplopterinae</taxon>
        <taxon>Diploptera</taxon>
    </lineage>
</organism>
<evidence type="ECO:0000256" key="3">
    <source>
        <dbReference type="ARBA" id="ARBA00022989"/>
    </source>
</evidence>
<sequence length="512" mass="56380">MSPLQHETYHRPEEAIPIVEKNKIISTAVYNVTTYENKVYDEEEPADIESEPTSGMRSLTRQAIVGLMMYLGCIHGGVMIGYSNILLPQLNDSNSSLYADIETASSIAGVYTIAIPVGCLVGGFLMTYLGRKLTIQIGFVIFLPGWLIICFAQNHAMIFVGIIIDGFAKGLTAGAPIVLLDELADPKVRGIGCIIAIICLIMSFLVVESPIWLARNGKTIAAERALNWIWGPNRETEAKNDLDMILRIIRSEEKEKEESNSSNWRMIFTARVMKPFLIIHAFNLFQIICGTNLLIFFSLTIMQQIEGIQGVAEVDGMDSKLSTVLISTVRVIFMIVACVLLFLIGRRPLALTSGIGSSISALTLGVFLYIQTTSPMEFTGTSWVAIALVLSFVATNTIGFFVLPSVMMGEILPGKIRSLACGYIYAINDVGMCFTIKSFPSMSESLGAHGVFWMFGIASVACTLLVFLLVPETQGKSLEQIENYFAESNILWLTRRRNQSSPLVKRSTKVIS</sequence>
<dbReference type="EMBL" id="JASPKZ010010269">
    <property type="protein sequence ID" value="KAJ9574690.1"/>
    <property type="molecule type" value="Genomic_DNA"/>
</dbReference>
<dbReference type="Gene3D" id="1.20.1250.20">
    <property type="entry name" value="MFS general substrate transporter like domains"/>
    <property type="match status" value="2"/>
</dbReference>
<feature type="transmembrane region" description="Helical" evidence="5">
    <location>
        <begin position="188"/>
        <end position="207"/>
    </location>
</feature>
<dbReference type="Pfam" id="PF00083">
    <property type="entry name" value="Sugar_tr"/>
    <property type="match status" value="1"/>
</dbReference>
<feature type="transmembrane region" description="Helical" evidence="5">
    <location>
        <begin position="382"/>
        <end position="407"/>
    </location>
</feature>
<feature type="transmembrane region" description="Helical" evidence="5">
    <location>
        <begin position="321"/>
        <end position="343"/>
    </location>
</feature>
<feature type="transmembrane region" description="Helical" evidence="5">
    <location>
        <begin position="64"/>
        <end position="87"/>
    </location>
</feature>
<reference evidence="7" key="2">
    <citation type="submission" date="2023-05" db="EMBL/GenBank/DDBJ databases">
        <authorList>
            <person name="Fouks B."/>
        </authorList>
    </citation>
    <scope>NUCLEOTIDE SEQUENCE</scope>
    <source>
        <strain evidence="7">Stay&amp;Tobe</strain>
        <tissue evidence="7">Testes</tissue>
    </source>
</reference>
<protein>
    <recommendedName>
        <fullName evidence="6">Major facilitator superfamily (MFS) profile domain-containing protein</fullName>
    </recommendedName>
</protein>
<dbReference type="InterPro" id="IPR005828">
    <property type="entry name" value="MFS_sugar_transport-like"/>
</dbReference>
<feature type="domain" description="Major facilitator superfamily (MFS) profile" evidence="6">
    <location>
        <begin position="65"/>
        <end position="474"/>
    </location>
</feature>
<dbReference type="PROSITE" id="PS00217">
    <property type="entry name" value="SUGAR_TRANSPORT_2"/>
    <property type="match status" value="1"/>
</dbReference>
<name>A0AAD8E286_DIPPU</name>
<dbReference type="PANTHER" id="PTHR48021">
    <property type="match status" value="1"/>
</dbReference>
<accession>A0AAD8E286</accession>
<keyword evidence="8" id="KW-1185">Reference proteome</keyword>
<proteinExistence type="predicted"/>
<feature type="transmembrane region" description="Helical" evidence="5">
    <location>
        <begin position="107"/>
        <end position="129"/>
    </location>
</feature>
<dbReference type="InterPro" id="IPR005829">
    <property type="entry name" value="Sugar_transporter_CS"/>
</dbReference>
<keyword evidence="2 5" id="KW-0812">Transmembrane</keyword>
<dbReference type="GO" id="GO:0022857">
    <property type="term" value="F:transmembrane transporter activity"/>
    <property type="evidence" value="ECO:0007669"/>
    <property type="project" value="InterPro"/>
</dbReference>
<feature type="transmembrane region" description="Helical" evidence="5">
    <location>
        <begin position="419"/>
        <end position="439"/>
    </location>
</feature>
<evidence type="ECO:0000313" key="8">
    <source>
        <dbReference type="Proteomes" id="UP001233999"/>
    </source>
</evidence>
<evidence type="ECO:0000259" key="6">
    <source>
        <dbReference type="PROSITE" id="PS50850"/>
    </source>
</evidence>
<dbReference type="PANTHER" id="PTHR48021:SF7">
    <property type="entry name" value="RH09188P"/>
    <property type="match status" value="1"/>
</dbReference>
<evidence type="ECO:0000256" key="4">
    <source>
        <dbReference type="ARBA" id="ARBA00023136"/>
    </source>
</evidence>